<evidence type="ECO:0008006" key="2">
    <source>
        <dbReference type="Google" id="ProtNLM"/>
    </source>
</evidence>
<organism evidence="1">
    <name type="scientific">Myoviridae sp. ctakU3</name>
    <dbReference type="NCBI Taxonomy" id="2825135"/>
    <lineage>
        <taxon>Viruses</taxon>
        <taxon>Duplodnaviria</taxon>
        <taxon>Heunggongvirae</taxon>
        <taxon>Uroviricota</taxon>
        <taxon>Caudoviricetes</taxon>
    </lineage>
</organism>
<accession>A0A8S5P2E3</accession>
<evidence type="ECO:0000313" key="1">
    <source>
        <dbReference type="EMBL" id="DAE00627.1"/>
    </source>
</evidence>
<protein>
    <recommendedName>
        <fullName evidence="2">Head-tail adaptor</fullName>
    </recommendedName>
</protein>
<sequence length="125" mass="14171">MALLDLSEVLNDPLFTSSIRLINRVETTDENGNPVWEERVSTEINAVVTADIHTIERLPEALRRTGSILVRYLAQLAPEGFTATGFDSLEYRGRRYTVKDKVDYSHFGEGMIRLICIPEDVVDDE</sequence>
<proteinExistence type="predicted"/>
<dbReference type="Pfam" id="PF05521">
    <property type="entry name" value="Phage_HCP"/>
    <property type="match status" value="1"/>
</dbReference>
<reference evidence="1" key="1">
    <citation type="journal article" date="2021" name="Proc. Natl. Acad. Sci. U.S.A.">
        <title>A Catalog of Tens of Thousands of Viruses from Human Metagenomes Reveals Hidden Associations with Chronic Diseases.</title>
        <authorList>
            <person name="Tisza M.J."/>
            <person name="Buck C.B."/>
        </authorList>
    </citation>
    <scope>NUCLEOTIDE SEQUENCE</scope>
    <source>
        <strain evidence="1">CtakU3</strain>
    </source>
</reference>
<name>A0A8S5P2E3_9CAUD</name>
<dbReference type="EMBL" id="BK015306">
    <property type="protein sequence ID" value="DAE00627.1"/>
    <property type="molecule type" value="Genomic_DNA"/>
</dbReference>
<dbReference type="InterPro" id="IPR008767">
    <property type="entry name" value="Phage_SPP1_head-tail_adaptor"/>
</dbReference>